<dbReference type="SUPFAM" id="SSF53474">
    <property type="entry name" value="alpha/beta-Hydrolases"/>
    <property type="match status" value="1"/>
</dbReference>
<dbReference type="EMBL" id="CP098502">
    <property type="protein sequence ID" value="UTI62967.1"/>
    <property type="molecule type" value="Genomic_DNA"/>
</dbReference>
<protein>
    <submittedName>
        <fullName evidence="1">Alpha/beta hydrolase</fullName>
    </submittedName>
</protein>
<proteinExistence type="predicted"/>
<reference evidence="1 2" key="1">
    <citation type="submission" date="2022-06" db="EMBL/GenBank/DDBJ databases">
        <title>Paraconexibacter antarcticus.</title>
        <authorList>
            <person name="Kim C.S."/>
        </authorList>
    </citation>
    <scope>NUCLEOTIDE SEQUENCE [LARGE SCALE GENOMIC DNA]</scope>
    <source>
        <strain evidence="1 2">02-257</strain>
    </source>
</reference>
<evidence type="ECO:0000313" key="2">
    <source>
        <dbReference type="Proteomes" id="UP001056035"/>
    </source>
</evidence>
<dbReference type="GO" id="GO:0016787">
    <property type="term" value="F:hydrolase activity"/>
    <property type="evidence" value="ECO:0007669"/>
    <property type="project" value="UniProtKB-KW"/>
</dbReference>
<evidence type="ECO:0000313" key="1">
    <source>
        <dbReference type="EMBL" id="UTI62967.1"/>
    </source>
</evidence>
<dbReference type="InterPro" id="IPR029058">
    <property type="entry name" value="AB_hydrolase_fold"/>
</dbReference>
<keyword evidence="1" id="KW-0378">Hydrolase</keyword>
<dbReference type="RefSeq" id="WP_254569702.1">
    <property type="nucleotide sequence ID" value="NZ_CP098502.1"/>
</dbReference>
<sequence length="199" mass="21328">MTPPRVLILHGWHGSPPGHWQHWLAGELRAAGAAVRFPALPACDTPCPDRWGAALHPELAALAALPGGGERVVCCHSLGCVLWFREAHRLAPAHRVDRVVLVAPPCPGSAVPELARFYPTRAQREDVLGAARDETLLVCSDDDPYCPGTGAAEHWGRPLGLEPDVLPGQGHLNIEAGYGPWPAMADWVLGRRERLAAAA</sequence>
<name>A0ABY5DQB7_9ACTN</name>
<keyword evidence="2" id="KW-1185">Reference proteome</keyword>
<gene>
    <name evidence="1" type="ORF">NBH00_16570</name>
</gene>
<dbReference type="Gene3D" id="3.40.50.1820">
    <property type="entry name" value="alpha/beta hydrolase"/>
    <property type="match status" value="1"/>
</dbReference>
<organism evidence="1 2">
    <name type="scientific">Paraconexibacter antarcticus</name>
    <dbReference type="NCBI Taxonomy" id="2949664"/>
    <lineage>
        <taxon>Bacteria</taxon>
        <taxon>Bacillati</taxon>
        <taxon>Actinomycetota</taxon>
        <taxon>Thermoleophilia</taxon>
        <taxon>Solirubrobacterales</taxon>
        <taxon>Paraconexibacteraceae</taxon>
        <taxon>Paraconexibacter</taxon>
    </lineage>
</organism>
<dbReference type="Proteomes" id="UP001056035">
    <property type="component" value="Chromosome"/>
</dbReference>
<accession>A0ABY5DQB7</accession>
<dbReference type="InterPro" id="IPR010662">
    <property type="entry name" value="RBBP9/YdeN"/>
</dbReference>
<dbReference type="Pfam" id="PF06821">
    <property type="entry name" value="Ser_hydrolase"/>
    <property type="match status" value="1"/>
</dbReference>